<feature type="region of interest" description="Disordered" evidence="1">
    <location>
        <begin position="575"/>
        <end position="599"/>
    </location>
</feature>
<reference evidence="2 3" key="1">
    <citation type="journal article" date="2017" name="Mol. Biol. Evol.">
        <title>The 4-celled Tetrabaena socialis nuclear genome reveals the essential components for genetic control of cell number at the origin of multicellularity in the volvocine lineage.</title>
        <authorList>
            <person name="Featherston J."/>
            <person name="Arakaki Y."/>
            <person name="Hanschen E.R."/>
            <person name="Ferris P.J."/>
            <person name="Michod R.E."/>
            <person name="Olson B.J.S.C."/>
            <person name="Nozaki H."/>
            <person name="Durand P.M."/>
        </authorList>
    </citation>
    <scope>NUCLEOTIDE SEQUENCE [LARGE SCALE GENOMIC DNA]</scope>
    <source>
        <strain evidence="2 3">NIES-571</strain>
    </source>
</reference>
<feature type="compositionally biased region" description="Low complexity" evidence="1">
    <location>
        <begin position="191"/>
        <end position="206"/>
    </location>
</feature>
<name>A0A2J7ZSR9_9CHLO</name>
<dbReference type="EMBL" id="PGGS01000520">
    <property type="protein sequence ID" value="PNH03315.1"/>
    <property type="molecule type" value="Genomic_DNA"/>
</dbReference>
<dbReference type="Proteomes" id="UP000236333">
    <property type="component" value="Unassembled WGS sequence"/>
</dbReference>
<evidence type="ECO:0000313" key="3">
    <source>
        <dbReference type="Proteomes" id="UP000236333"/>
    </source>
</evidence>
<feature type="region of interest" description="Disordered" evidence="1">
    <location>
        <begin position="178"/>
        <end position="208"/>
    </location>
</feature>
<protein>
    <submittedName>
        <fullName evidence="2">Uncharacterized protein</fullName>
    </submittedName>
</protein>
<feature type="compositionally biased region" description="Gly residues" evidence="1">
    <location>
        <begin position="114"/>
        <end position="133"/>
    </location>
</feature>
<evidence type="ECO:0000313" key="2">
    <source>
        <dbReference type="EMBL" id="PNH03315.1"/>
    </source>
</evidence>
<comment type="caution">
    <text evidence="2">The sequence shown here is derived from an EMBL/GenBank/DDBJ whole genome shotgun (WGS) entry which is preliminary data.</text>
</comment>
<dbReference type="OrthoDB" id="2115465at2759"/>
<accession>A0A2J7ZSR9</accession>
<feature type="compositionally biased region" description="Polar residues" evidence="1">
    <location>
        <begin position="526"/>
        <end position="535"/>
    </location>
</feature>
<sequence length="652" mass="65315">MTVRCVGDRGPKLGLRTGAAEAACCTARRSLGASRLDSAHRVFAGLLALGAYWVLRIYVEVVMRAVLPPDMAGLVPYMSVRQFCLTDRAAGTAAQPRALLALRHARLLRTAVGGGGGGGGGGESGGMAAAGGGGERKTGGGDGEGVEAGWSRLQWIVASRDGPDPRPEAFLTALNRPTFARPAPLRQKQATPGRVVSSGSSPTGPGNTALDSLARCTLGDSAASAYMAVTAPVVSEAAGTMRFVIGRSALEAPCCTARRFLGASGLDSAHTVYGGPAAGGEKEEGGLLVPCVRWVGGRRRAATSLVLVGVAGTPPLVLRGRVLMVAYLVEAADGAAGSAASCGSSGCSPGRLPIWGGRLLPRCSSAASAAGSSSAAIAGSVPLGVEAERAFRVFNMGSHASCLGHIAHLPPTTDVGAGGTGHSSSVYGGPGHLRGTRAALTVLDRVFSPEAPLELRLWPTGEGADGVGALLSGGFHPYAGAPLTPLQPLRVNLTAASLRSRLEPDGGLSWSVTSIHQPGVHPAFTPSITLSNTKACPQPSRHGGHKPRFLTLPGASAAASGAAAALAGEASVATGGSNGDGRGLAGEPSAAPSATGSSVTVDADGVKQAAAAAAAGRGLLLPHTQVVNITFAPTEAEPYEGELPFTVLWTAR</sequence>
<gene>
    <name evidence="2" type="ORF">TSOC_010638</name>
</gene>
<feature type="region of interest" description="Disordered" evidence="1">
    <location>
        <begin position="114"/>
        <end position="144"/>
    </location>
</feature>
<evidence type="ECO:0000256" key="1">
    <source>
        <dbReference type="SAM" id="MobiDB-lite"/>
    </source>
</evidence>
<proteinExistence type="predicted"/>
<organism evidence="2 3">
    <name type="scientific">Tetrabaena socialis</name>
    <dbReference type="NCBI Taxonomy" id="47790"/>
    <lineage>
        <taxon>Eukaryota</taxon>
        <taxon>Viridiplantae</taxon>
        <taxon>Chlorophyta</taxon>
        <taxon>core chlorophytes</taxon>
        <taxon>Chlorophyceae</taxon>
        <taxon>CS clade</taxon>
        <taxon>Chlamydomonadales</taxon>
        <taxon>Tetrabaenaceae</taxon>
        <taxon>Tetrabaena</taxon>
    </lineage>
</organism>
<dbReference type="AlphaFoldDB" id="A0A2J7ZSR9"/>
<keyword evidence="3" id="KW-1185">Reference proteome</keyword>
<feature type="region of interest" description="Disordered" evidence="1">
    <location>
        <begin position="523"/>
        <end position="552"/>
    </location>
</feature>